<reference evidence="2" key="1">
    <citation type="journal article" date="2011" name="Nature">
        <title>Genome sequence and analysis of the tuber crop potato.</title>
        <authorList>
            <consortium name="The Potato Genome Sequencing Consortium"/>
        </authorList>
    </citation>
    <scope>NUCLEOTIDE SEQUENCE [LARGE SCALE GENOMIC DNA]</scope>
    <source>
        <strain evidence="2">cv. DM1-3 516 R44</strain>
    </source>
</reference>
<name>M1DWP7_SOLTU</name>
<protein>
    <submittedName>
        <fullName evidence="1">Uncharacterized protein</fullName>
    </submittedName>
</protein>
<proteinExistence type="predicted"/>
<keyword evidence="2" id="KW-1185">Reference proteome</keyword>
<dbReference type="Gramene" id="PGSC0003DMT400095615">
    <property type="protein sequence ID" value="PGSC0003DMT400095615"/>
    <property type="gene ID" value="PGSC0003DMG400045186"/>
</dbReference>
<dbReference type="EnsemblPlants" id="PGSC0003DMT400095615">
    <property type="protein sequence ID" value="PGSC0003DMT400095615"/>
    <property type="gene ID" value="PGSC0003DMG400045186"/>
</dbReference>
<dbReference type="Proteomes" id="UP000011115">
    <property type="component" value="Unassembled WGS sequence"/>
</dbReference>
<dbReference type="AlphaFoldDB" id="M1DWP7"/>
<dbReference type="HOGENOM" id="CLU_1172405_0_0_1"/>
<evidence type="ECO:0000313" key="1">
    <source>
        <dbReference type="EnsemblPlants" id="PGSC0003DMT400095615"/>
    </source>
</evidence>
<sequence>MKNKNYDIKDDGMVVTISSKGNNQMPKGNGTRLGQSSFSRNMMNPHLNSSYRVDLHIPPKDEPKDPVLENEEAQVVGEVASAEPRPAIRNVTGEGSCISLVGGLIPSAESTSKEKNQSGDTNDDGMVVTSTYKGNDQMPVRNDTYPDLSFMGNITYPYLAPPFIDFPGIHLTVDLPISPKGKPEGEVLENEEAQVGGAAAAEPRPAIRDVAGEGSCISSVRGLIPTAESISKEVPEK</sequence>
<organism evidence="1 2">
    <name type="scientific">Solanum tuberosum</name>
    <name type="common">Potato</name>
    <dbReference type="NCBI Taxonomy" id="4113"/>
    <lineage>
        <taxon>Eukaryota</taxon>
        <taxon>Viridiplantae</taxon>
        <taxon>Streptophyta</taxon>
        <taxon>Embryophyta</taxon>
        <taxon>Tracheophyta</taxon>
        <taxon>Spermatophyta</taxon>
        <taxon>Magnoliopsida</taxon>
        <taxon>eudicotyledons</taxon>
        <taxon>Gunneridae</taxon>
        <taxon>Pentapetalae</taxon>
        <taxon>asterids</taxon>
        <taxon>lamiids</taxon>
        <taxon>Solanales</taxon>
        <taxon>Solanaceae</taxon>
        <taxon>Solanoideae</taxon>
        <taxon>Solaneae</taxon>
        <taxon>Solanum</taxon>
    </lineage>
</organism>
<evidence type="ECO:0000313" key="2">
    <source>
        <dbReference type="Proteomes" id="UP000011115"/>
    </source>
</evidence>
<dbReference type="PaxDb" id="4113-PGSC0003DMT400095615"/>
<dbReference type="InParanoid" id="M1DWP7"/>
<reference evidence="1" key="2">
    <citation type="submission" date="2015-06" db="UniProtKB">
        <authorList>
            <consortium name="EnsemblPlants"/>
        </authorList>
    </citation>
    <scope>IDENTIFICATION</scope>
    <source>
        <strain evidence="1">DM1-3 516 R44</strain>
    </source>
</reference>
<accession>M1DWP7</accession>